<keyword evidence="1" id="KW-0433">Leucine-rich repeat</keyword>
<evidence type="ECO:0000313" key="3">
    <source>
        <dbReference type="EMBL" id="CAI9921145.1"/>
    </source>
</evidence>
<comment type="caution">
    <text evidence="3">The sequence shown here is derived from an EMBL/GenBank/DDBJ whole genome shotgun (WGS) entry which is preliminary data.</text>
</comment>
<dbReference type="Pfam" id="PF12799">
    <property type="entry name" value="LRR_4"/>
    <property type="match status" value="2"/>
</dbReference>
<dbReference type="InterPro" id="IPR032675">
    <property type="entry name" value="LRR_dom_sf"/>
</dbReference>
<dbReference type="PANTHER" id="PTHR46652">
    <property type="entry name" value="LEUCINE-RICH REPEAT AND IQ DOMAIN-CONTAINING PROTEIN 1-RELATED"/>
    <property type="match status" value="1"/>
</dbReference>
<name>A0AA86TLQ1_9EUKA</name>
<dbReference type="EMBL" id="CATOUU010000216">
    <property type="protein sequence ID" value="CAI9921145.1"/>
    <property type="molecule type" value="Genomic_DNA"/>
</dbReference>
<reference evidence="4 7" key="2">
    <citation type="submission" date="2024-07" db="EMBL/GenBank/DDBJ databases">
        <authorList>
            <person name="Akdeniz Z."/>
        </authorList>
    </citation>
    <scope>NUCLEOTIDE SEQUENCE [LARGE SCALE GENOMIC DNA]</scope>
</reference>
<dbReference type="InterPro" id="IPR001611">
    <property type="entry name" value="Leu-rich_rpt"/>
</dbReference>
<dbReference type="EMBL" id="CAXDID020000002">
    <property type="protein sequence ID" value="CAL5971093.1"/>
    <property type="molecule type" value="Genomic_DNA"/>
</dbReference>
<dbReference type="Proteomes" id="UP001642409">
    <property type="component" value="Unassembled WGS sequence"/>
</dbReference>
<keyword evidence="2" id="KW-0677">Repeat</keyword>
<evidence type="ECO:0000256" key="1">
    <source>
        <dbReference type="ARBA" id="ARBA00022614"/>
    </source>
</evidence>
<gene>
    <name evidence="4" type="ORF">HINF_LOCUS1033</name>
    <name evidence="5" type="ORF">HINF_LOCUS1037</name>
    <name evidence="6" type="ORF">HINF_LOCUS78973</name>
    <name evidence="3" type="ORF">HINF_LOCUS8790</name>
</gene>
<dbReference type="EMBL" id="CAXDID020000002">
    <property type="protein sequence ID" value="CAL5971097.1"/>
    <property type="molecule type" value="Genomic_DNA"/>
</dbReference>
<organism evidence="3">
    <name type="scientific">Hexamita inflata</name>
    <dbReference type="NCBI Taxonomy" id="28002"/>
    <lineage>
        <taxon>Eukaryota</taxon>
        <taxon>Metamonada</taxon>
        <taxon>Diplomonadida</taxon>
        <taxon>Hexamitidae</taxon>
        <taxon>Hexamitinae</taxon>
        <taxon>Hexamita</taxon>
    </lineage>
</organism>
<dbReference type="PROSITE" id="PS51450">
    <property type="entry name" value="LRR"/>
    <property type="match status" value="6"/>
</dbReference>
<evidence type="ECO:0000313" key="4">
    <source>
        <dbReference type="EMBL" id="CAL5971093.1"/>
    </source>
</evidence>
<dbReference type="PANTHER" id="PTHR46652:SF3">
    <property type="entry name" value="LEUCINE-RICH REPEAT-CONTAINING PROTEIN 9"/>
    <property type="match status" value="1"/>
</dbReference>
<evidence type="ECO:0000256" key="2">
    <source>
        <dbReference type="ARBA" id="ARBA00022737"/>
    </source>
</evidence>
<dbReference type="SUPFAM" id="SSF52058">
    <property type="entry name" value="L domain-like"/>
    <property type="match status" value="1"/>
</dbReference>
<evidence type="ECO:0000313" key="5">
    <source>
        <dbReference type="EMBL" id="CAL5971097.1"/>
    </source>
</evidence>
<dbReference type="InterPro" id="IPR050836">
    <property type="entry name" value="SDS22/Internalin_LRR"/>
</dbReference>
<dbReference type="Gene3D" id="3.80.10.10">
    <property type="entry name" value="Ribonuclease Inhibitor"/>
    <property type="match status" value="2"/>
</dbReference>
<reference evidence="3" key="1">
    <citation type="submission" date="2023-06" db="EMBL/GenBank/DDBJ databases">
        <authorList>
            <person name="Kurt Z."/>
        </authorList>
    </citation>
    <scope>NUCLEOTIDE SEQUENCE</scope>
</reference>
<sequence length="439" mass="50602">MQTISSIENYQQVQLKELPQNAITEKYLQVAMLGYDQTLIQFFDELQEEDTEIRFWKKDELKDLYFVSLCKPSITKIVVNQCRNINFNKVPNQIVELIINGCKLACIEGIQNMISLTVLDLSNNELFDVKPLSTMEQLTVLLLNKNRISSLIEISQLKQLKILDIGNNSIQDIKVISNFQNLEELNISTNQITRIDSLSQILNLKCLKLKMNKIEDFTPIKSLPHYNISWIELQNVQLKSSDEYDQLMILKYRNQIDGDKLEINNSLVQLTSLGFINTFNEVKNLTIKCCPQINFINIPTNVTQLTVSNFDGKFLSGIGKMVQLTYLNIENNKIENIDELQFLVNLTFLSIKGNSAKSIQNIPTQIASLDLTENPITDYTQILNFNNLRHLRVSASAYLQPVQQHKNFKDVWIVEPQKQIKCVEQPMIIKKVKARKPNK</sequence>
<evidence type="ECO:0000313" key="6">
    <source>
        <dbReference type="EMBL" id="CAL6116236.1"/>
    </source>
</evidence>
<proteinExistence type="predicted"/>
<dbReference type="InterPro" id="IPR025875">
    <property type="entry name" value="Leu-rich_rpt_4"/>
</dbReference>
<keyword evidence="7" id="KW-1185">Reference proteome</keyword>
<dbReference type="AlphaFoldDB" id="A0AA86TLQ1"/>
<dbReference type="SMART" id="SM00365">
    <property type="entry name" value="LRR_SD22"/>
    <property type="match status" value="6"/>
</dbReference>
<dbReference type="EMBL" id="CAXDID020000976">
    <property type="protein sequence ID" value="CAL6116236.1"/>
    <property type="molecule type" value="Genomic_DNA"/>
</dbReference>
<accession>A0AA86TLQ1</accession>
<dbReference type="Pfam" id="PF00560">
    <property type="entry name" value="LRR_1"/>
    <property type="match status" value="1"/>
</dbReference>
<evidence type="ECO:0000313" key="7">
    <source>
        <dbReference type="Proteomes" id="UP001642409"/>
    </source>
</evidence>
<protein>
    <submittedName>
        <fullName evidence="3">Leucine Rich Repeat (LRR)-containing protein</fullName>
    </submittedName>
    <submittedName>
        <fullName evidence="4">Leucine_Rich Repeat (LRR)-containing protein</fullName>
    </submittedName>
</protein>